<evidence type="ECO:0000256" key="3">
    <source>
        <dbReference type="ARBA" id="ARBA00022448"/>
    </source>
</evidence>
<evidence type="ECO:0000256" key="6">
    <source>
        <dbReference type="ARBA" id="ARBA00022989"/>
    </source>
</evidence>
<evidence type="ECO:0000256" key="10">
    <source>
        <dbReference type="RuleBase" id="RU000488"/>
    </source>
</evidence>
<comment type="subcellular location">
    <subcellularLocation>
        <location evidence="1">Mitochondrion membrane</location>
        <topology evidence="1">Multi-pass membrane protein</topology>
    </subcellularLocation>
</comment>
<dbReference type="EMBL" id="KZ819635">
    <property type="protein sequence ID" value="PWN92263.1"/>
    <property type="molecule type" value="Genomic_DNA"/>
</dbReference>
<dbReference type="GeneID" id="37043249"/>
<dbReference type="Gene3D" id="1.50.40.10">
    <property type="entry name" value="Mitochondrial carrier domain"/>
    <property type="match status" value="1"/>
</dbReference>
<dbReference type="SUPFAM" id="SSF103506">
    <property type="entry name" value="Mitochondrial carrier"/>
    <property type="match status" value="1"/>
</dbReference>
<feature type="repeat" description="Solcar" evidence="9">
    <location>
        <begin position="186"/>
        <end position="316"/>
    </location>
</feature>
<dbReference type="InterPro" id="IPR050567">
    <property type="entry name" value="Mitochondrial_Carrier"/>
</dbReference>
<dbReference type="GO" id="GO:1990575">
    <property type="term" value="P:mitochondrial L-ornithine transmembrane transport"/>
    <property type="evidence" value="ECO:0007669"/>
    <property type="project" value="TreeGrafter"/>
</dbReference>
<keyword evidence="13" id="KW-1185">Reference proteome</keyword>
<feature type="repeat" description="Solcar" evidence="9">
    <location>
        <begin position="335"/>
        <end position="427"/>
    </location>
</feature>
<keyword evidence="6" id="KW-1133">Transmembrane helix</keyword>
<gene>
    <name evidence="12" type="ORF">FA10DRAFT_266052</name>
</gene>
<dbReference type="OrthoDB" id="2139348at2759"/>
<comment type="similarity">
    <text evidence="2 10">Belongs to the mitochondrial carrier (TC 2.A.29) family.</text>
</comment>
<evidence type="ECO:0000256" key="5">
    <source>
        <dbReference type="ARBA" id="ARBA00022737"/>
    </source>
</evidence>
<feature type="compositionally biased region" description="Gly residues" evidence="11">
    <location>
        <begin position="164"/>
        <end position="173"/>
    </location>
</feature>
<accession>A0A316YW40</accession>
<evidence type="ECO:0000256" key="4">
    <source>
        <dbReference type="ARBA" id="ARBA00022692"/>
    </source>
</evidence>
<organism evidence="12 13">
    <name type="scientific">Acaromyces ingoldii</name>
    <dbReference type="NCBI Taxonomy" id="215250"/>
    <lineage>
        <taxon>Eukaryota</taxon>
        <taxon>Fungi</taxon>
        <taxon>Dikarya</taxon>
        <taxon>Basidiomycota</taxon>
        <taxon>Ustilaginomycotina</taxon>
        <taxon>Exobasidiomycetes</taxon>
        <taxon>Exobasidiales</taxon>
        <taxon>Cryptobasidiaceae</taxon>
        <taxon>Acaromyces</taxon>
    </lineage>
</organism>
<dbReference type="AlphaFoldDB" id="A0A316YW40"/>
<dbReference type="Pfam" id="PF00153">
    <property type="entry name" value="Mito_carr"/>
    <property type="match status" value="3"/>
</dbReference>
<evidence type="ECO:0000256" key="7">
    <source>
        <dbReference type="ARBA" id="ARBA00023128"/>
    </source>
</evidence>
<keyword evidence="3 10" id="KW-0813">Transport</keyword>
<reference evidence="12 13" key="1">
    <citation type="journal article" date="2018" name="Mol. Biol. Evol.">
        <title>Broad Genomic Sampling Reveals a Smut Pathogenic Ancestry of the Fungal Clade Ustilaginomycotina.</title>
        <authorList>
            <person name="Kijpornyongpan T."/>
            <person name="Mondo S.J."/>
            <person name="Barry K."/>
            <person name="Sandor L."/>
            <person name="Lee J."/>
            <person name="Lipzen A."/>
            <person name="Pangilinan J."/>
            <person name="LaButti K."/>
            <person name="Hainaut M."/>
            <person name="Henrissat B."/>
            <person name="Grigoriev I.V."/>
            <person name="Spatafora J.W."/>
            <person name="Aime M.C."/>
        </authorList>
    </citation>
    <scope>NUCLEOTIDE SEQUENCE [LARGE SCALE GENOMIC DNA]</scope>
    <source>
        <strain evidence="12 13">MCA 4198</strain>
    </source>
</reference>
<dbReference type="PANTHER" id="PTHR45624:SF31">
    <property type="entry name" value="MITOCHONDRIAL ORNITHINE TRANSPORTER 1"/>
    <property type="match status" value="1"/>
</dbReference>
<evidence type="ECO:0000256" key="11">
    <source>
        <dbReference type="SAM" id="MobiDB-lite"/>
    </source>
</evidence>
<dbReference type="GO" id="GO:0031966">
    <property type="term" value="C:mitochondrial membrane"/>
    <property type="evidence" value="ECO:0007669"/>
    <property type="project" value="UniProtKB-SubCell"/>
</dbReference>
<evidence type="ECO:0000256" key="9">
    <source>
        <dbReference type="PROSITE-ProRule" id="PRU00282"/>
    </source>
</evidence>
<dbReference type="STRING" id="215250.A0A316YW40"/>
<dbReference type="InterPro" id="IPR018108">
    <property type="entry name" value="MCP_transmembrane"/>
</dbReference>
<evidence type="ECO:0000256" key="8">
    <source>
        <dbReference type="ARBA" id="ARBA00023136"/>
    </source>
</evidence>
<keyword evidence="5" id="KW-0677">Repeat</keyword>
<keyword evidence="7" id="KW-0496">Mitochondrion</keyword>
<evidence type="ECO:0000256" key="1">
    <source>
        <dbReference type="ARBA" id="ARBA00004225"/>
    </source>
</evidence>
<name>A0A316YW40_9BASI</name>
<evidence type="ECO:0000256" key="2">
    <source>
        <dbReference type="ARBA" id="ARBA00006375"/>
    </source>
</evidence>
<protein>
    <submittedName>
        <fullName evidence="12">Mitochondrial carrier</fullName>
    </submittedName>
</protein>
<dbReference type="PANTHER" id="PTHR45624">
    <property type="entry name" value="MITOCHONDRIAL BASIC AMINO ACIDS TRANSPORTER-RELATED"/>
    <property type="match status" value="1"/>
</dbReference>
<dbReference type="RefSeq" id="XP_025379461.1">
    <property type="nucleotide sequence ID" value="XM_025521333.1"/>
</dbReference>
<dbReference type="InterPro" id="IPR023395">
    <property type="entry name" value="MCP_dom_sf"/>
</dbReference>
<keyword evidence="4 9" id="KW-0812">Transmembrane</keyword>
<feature type="repeat" description="Solcar" evidence="9">
    <location>
        <begin position="58"/>
        <end position="145"/>
    </location>
</feature>
<dbReference type="GO" id="GO:0000064">
    <property type="term" value="F:L-ornithine transmembrane transporter activity"/>
    <property type="evidence" value="ECO:0007669"/>
    <property type="project" value="TreeGrafter"/>
</dbReference>
<keyword evidence="8 9" id="KW-0472">Membrane</keyword>
<feature type="region of interest" description="Disordered" evidence="11">
    <location>
        <begin position="151"/>
        <end position="179"/>
    </location>
</feature>
<dbReference type="InParanoid" id="A0A316YW40"/>
<evidence type="ECO:0000313" key="13">
    <source>
        <dbReference type="Proteomes" id="UP000245768"/>
    </source>
</evidence>
<evidence type="ECO:0000313" key="12">
    <source>
        <dbReference type="EMBL" id="PWN92263.1"/>
    </source>
</evidence>
<sequence length="433" mass="45937">MSYEVAGWLRPPPEATRATRQRHRHVAAGVPSRPALLALSPLEGAGESERGPPPFQLSRASKDIAFGSIAGMVSKVFEHPFDLVKVRLQTQSAEEPMYRGAFDCFRQTYLKEGARGLFRGLSMPIFGATLENATLFFTYNFVQGQLRHASGMSVPRSSDDQQASGGGGGGGGASTSSLDADAENPLPMSYLAVAAAAAGSATSLVLTPVELIKCKMQVQMVARELEVVAAASAAAASSSTASSSLASPSATVSATAPGQALSSASFRGLDGPVSLFMRTIRADGLRGLWLGQTGTLLRETGGGIAWFLGFEWACRTLITRKRKLWGRNGVTKKDLTSLELIGAGALAGISYNVVLFPADSVKSTMQTEQELRGHQPGFKRSGFFQTFRHIYATRGLRGLYAGCAVTCMRSAPSSALIFLMYNKLEALADKHGI</sequence>
<dbReference type="Proteomes" id="UP000245768">
    <property type="component" value="Unassembled WGS sequence"/>
</dbReference>
<proteinExistence type="inferred from homology"/>
<dbReference type="PROSITE" id="PS50920">
    <property type="entry name" value="SOLCAR"/>
    <property type="match status" value="3"/>
</dbReference>